<sequence>MKCHKTREMDVKSYNAAQTFGSGLHFLGGHGLHHQPVNSQVGYLVDWRKGPGVSWLRTLVRRKIIDRFLGCSNVAGDLASDFVLGIETQLFMEATSEDDYVNEQTLNDRVLSAVQRYLYGAKSGENSDDFCTIMPPSGLPHGYCISDAAETSSDATRSNSIGVPVDGYKQGDAHGFITCDQMDMPSSLGSRNLQYSSDVSFNCHVQQQHLDHGEIGASKLTSCLGSNQNAQSMVFPSSLGECSMFSYSNLMTPHHIAMQVPEVATLEDILQSESLTMKSENNLKRPHHPYLQPQFLSEQSQDVQQSASGGHLLGNIEDMPSKRLKMESKKESFHLLAPEGLPNLQPHSESLIIESQDNQKQSHDPFLLPQVPPEQSQGDKQPASLGVGSGNNEDVLLSSKRVKMEIKKENFPPSSPLVVQACIPEGLPNLQQHSESPLSFNSEVRQVNMGPVKSSVQNAMRIYDVKQSDADYIKLNDENAPIPSGGIACHQKEQIDPTSSCEVIENVKQVSERTGSRSINLSLEELSIDSKDGVRTEFIQTEPIPESDLKEVKMLGKPGLSLTELFTAEQIKEHLSSLRHRIDQSNLMEDRGNSEQVCQLCAIGKRSFAPAPMYCSCCGTRIKRSVNYYRTLDEHGVRYCFCSMCYKVSRGGNISFRGISVSKATLGKKKNDEEIEESWVQCDKCDGWQHQICALYNDKSDLDGKAEYICLKCLLKETELGDRKPLAENAVFSAKDLPTTMLSNHIEQRLIRRLKQEREERTKVQGEGFSEVSRAEDLVVREVLSVQKTVTVKQNFLDLFHDENYPTEFPYRSRVILLFQKIEGVDVCLFGMYVQEFGSECSPPNKRCVYISYLDSIKYFRPEIKTVTGEALRTFVYHEILIGYLDFCKKRGFVTSYIWACPPCKGEDYLLYCHPPEQKTPKSDKLRQWYQLMIKKATDEKIVVGSTNLYDRFFIPTGKCNSKVTAARLPYFDGDYWSTAAEDLIKKMEQERTKEKKTIRTRTLKAMGHASPSDGSTKDILLMQKLGQTILPIKGDFMVVYLQYVCTHCHEAILSGGQWSCSRCKNFHLCERCHDAERDLYGRDVHISINKEQHVLSQVMVKDVLPDTEVEDVILNNDLFENRYSFLSFCEKNHYQFDTPRRAKYSSIMILHHLRNLTAQTAGNMCSICHNDGVVDQIWVCGICTEFHVCAKCFQERGSSCHIHKLTRSSPTVSHMTESSPTVSHVTEDSPSVSHVTESSPAVNHVTESSSSVSHVMERSSPLSHATRSTKAPENTLMIKKLVDALQHASKCPSTTSQPCSYPNCLQMKKLFGHAYRCTVRVSGGCTLCQKAWIGIKSHSASCRESNCSVPRCMDLRNFVEKQRVQTISQIASSEGC</sequence>
<dbReference type="Pfam" id="PF00628">
    <property type="entry name" value="PHD"/>
    <property type="match status" value="1"/>
</dbReference>
<dbReference type="Gene3D" id="1.20.1020.10">
    <property type="entry name" value="TAZ domain"/>
    <property type="match status" value="1"/>
</dbReference>
<keyword evidence="4" id="KW-0479">Metal-binding</keyword>
<dbReference type="InterPro" id="IPR000197">
    <property type="entry name" value="Znf_TAZ"/>
</dbReference>
<dbReference type="PROSITE" id="PS50016">
    <property type="entry name" value="ZF_PHD_2"/>
    <property type="match status" value="1"/>
</dbReference>
<dbReference type="EMBL" id="PDCK01000040">
    <property type="protein sequence ID" value="PRQ53158.1"/>
    <property type="molecule type" value="Genomic_DNA"/>
</dbReference>
<keyword evidence="9" id="KW-0539">Nucleus</keyword>
<evidence type="ECO:0000313" key="15">
    <source>
        <dbReference type="EMBL" id="PRQ53158.1"/>
    </source>
</evidence>
<dbReference type="SMART" id="SM00249">
    <property type="entry name" value="PHD"/>
    <property type="match status" value="1"/>
</dbReference>
<evidence type="ECO:0000256" key="3">
    <source>
        <dbReference type="ARBA" id="ARBA00022679"/>
    </source>
</evidence>
<reference evidence="15 16" key="1">
    <citation type="journal article" date="2018" name="Nat. Genet.">
        <title>The Rosa genome provides new insights in the design of modern roses.</title>
        <authorList>
            <person name="Bendahmane M."/>
        </authorList>
    </citation>
    <scope>NUCLEOTIDE SEQUENCE [LARGE SCALE GENOMIC DNA]</scope>
    <source>
        <strain evidence="16">cv. Old Blush</strain>
    </source>
</reference>
<dbReference type="Proteomes" id="UP000238479">
    <property type="component" value="Chromosome 2"/>
</dbReference>
<feature type="region of interest" description="Disordered" evidence="11">
    <location>
        <begin position="1212"/>
        <end position="1271"/>
    </location>
</feature>
<evidence type="ECO:0000259" key="12">
    <source>
        <dbReference type="PROSITE" id="PS50016"/>
    </source>
</evidence>
<dbReference type="OMA" id="QPCTPEG"/>
<feature type="domain" description="CBP/p300-type HAT" evidence="14">
    <location>
        <begin position="731"/>
        <end position="1159"/>
    </location>
</feature>
<evidence type="ECO:0000256" key="1">
    <source>
        <dbReference type="ARBA" id="ARBA00004123"/>
    </source>
</evidence>
<dbReference type="GO" id="GO:0031490">
    <property type="term" value="F:chromatin DNA binding"/>
    <property type="evidence" value="ECO:0007669"/>
    <property type="project" value="TreeGrafter"/>
</dbReference>
<dbReference type="PANTHER" id="PTHR13808:SF53">
    <property type="entry name" value="HISTONE ACETYLTRANSFERASE HAC2"/>
    <property type="match status" value="1"/>
</dbReference>
<dbReference type="GO" id="GO:0045944">
    <property type="term" value="P:positive regulation of transcription by RNA polymerase II"/>
    <property type="evidence" value="ECO:0007669"/>
    <property type="project" value="TreeGrafter"/>
</dbReference>
<dbReference type="InterPro" id="IPR001965">
    <property type="entry name" value="Znf_PHD"/>
</dbReference>
<dbReference type="InterPro" id="IPR013083">
    <property type="entry name" value="Znf_RING/FYVE/PHD"/>
</dbReference>
<dbReference type="InterPro" id="IPR019787">
    <property type="entry name" value="Znf_PHD-finger"/>
</dbReference>
<feature type="domain" description="PHD-type" evidence="12">
    <location>
        <begin position="639"/>
        <end position="716"/>
    </location>
</feature>
<feature type="region of interest" description="Disordered" evidence="11">
    <location>
        <begin position="297"/>
        <end position="316"/>
    </location>
</feature>
<dbReference type="InterPro" id="IPR043145">
    <property type="entry name" value="Znf_ZZ_sf"/>
</dbReference>
<comment type="caution">
    <text evidence="15">The sequence shown here is derived from an EMBL/GenBank/DDBJ whole genome shotgun (WGS) entry which is preliminary data.</text>
</comment>
<feature type="compositionally biased region" description="Polar residues" evidence="11">
    <location>
        <begin position="1262"/>
        <end position="1271"/>
    </location>
</feature>
<dbReference type="SUPFAM" id="SSF57903">
    <property type="entry name" value="FYVE/PHD zinc finger"/>
    <property type="match status" value="1"/>
</dbReference>
<keyword evidence="6" id="KW-0862">Zinc</keyword>
<evidence type="ECO:0000256" key="5">
    <source>
        <dbReference type="ARBA" id="ARBA00022771"/>
    </source>
</evidence>
<feature type="compositionally biased region" description="Polar residues" evidence="11">
    <location>
        <begin position="297"/>
        <end position="308"/>
    </location>
</feature>
<evidence type="ECO:0000256" key="2">
    <source>
        <dbReference type="ARBA" id="ARBA00013184"/>
    </source>
</evidence>
<gene>
    <name evidence="15" type="ORF">RchiOBHm_Chr2g0163411</name>
</gene>
<dbReference type="GO" id="GO:0003713">
    <property type="term" value="F:transcription coactivator activity"/>
    <property type="evidence" value="ECO:0007669"/>
    <property type="project" value="TreeGrafter"/>
</dbReference>
<dbReference type="PROSITE" id="PS50134">
    <property type="entry name" value="ZF_TAZ"/>
    <property type="match status" value="1"/>
</dbReference>
<dbReference type="Gene3D" id="3.30.60.90">
    <property type="match status" value="1"/>
</dbReference>
<evidence type="ECO:0000313" key="16">
    <source>
        <dbReference type="Proteomes" id="UP000238479"/>
    </source>
</evidence>
<dbReference type="InterPro" id="IPR031162">
    <property type="entry name" value="CBP_P300_HAT"/>
</dbReference>
<evidence type="ECO:0000256" key="8">
    <source>
        <dbReference type="ARBA" id="ARBA00023163"/>
    </source>
</evidence>
<keyword evidence="7" id="KW-0805">Transcription regulation</keyword>
<dbReference type="Gene3D" id="3.30.40.10">
    <property type="entry name" value="Zinc/RING finger domain, C3HC4 (zinc finger)"/>
    <property type="match status" value="1"/>
</dbReference>
<dbReference type="InterPro" id="IPR019786">
    <property type="entry name" value="Zinc_finger_PHD-type_CS"/>
</dbReference>
<organism evidence="15 16">
    <name type="scientific">Rosa chinensis</name>
    <name type="common">China rose</name>
    <dbReference type="NCBI Taxonomy" id="74649"/>
    <lineage>
        <taxon>Eukaryota</taxon>
        <taxon>Viridiplantae</taxon>
        <taxon>Streptophyta</taxon>
        <taxon>Embryophyta</taxon>
        <taxon>Tracheophyta</taxon>
        <taxon>Spermatophyta</taxon>
        <taxon>Magnoliopsida</taxon>
        <taxon>eudicotyledons</taxon>
        <taxon>Gunneridae</taxon>
        <taxon>Pentapetalae</taxon>
        <taxon>rosids</taxon>
        <taxon>fabids</taxon>
        <taxon>Rosales</taxon>
        <taxon>Rosaceae</taxon>
        <taxon>Rosoideae</taxon>
        <taxon>Rosoideae incertae sedis</taxon>
        <taxon>Rosa</taxon>
    </lineage>
</organism>
<feature type="compositionally biased region" description="Low complexity" evidence="11">
    <location>
        <begin position="1243"/>
        <end position="1261"/>
    </location>
</feature>
<feature type="domain" description="TAZ-type" evidence="13">
    <location>
        <begin position="1272"/>
        <end position="1356"/>
    </location>
</feature>
<comment type="subcellular location">
    <subcellularLocation>
        <location evidence="1">Nucleus</location>
    </subcellularLocation>
</comment>
<dbReference type="SUPFAM" id="SSF57850">
    <property type="entry name" value="RING/U-box"/>
    <property type="match status" value="2"/>
</dbReference>
<dbReference type="GO" id="GO:0000123">
    <property type="term" value="C:histone acetyltransferase complex"/>
    <property type="evidence" value="ECO:0007669"/>
    <property type="project" value="TreeGrafter"/>
</dbReference>
<keyword evidence="5 10" id="KW-0863">Zinc-finger</keyword>
<accession>A0A2P6S399</accession>
<evidence type="ECO:0000256" key="10">
    <source>
        <dbReference type="PROSITE-ProRule" id="PRU00146"/>
    </source>
</evidence>
<dbReference type="GO" id="GO:0005667">
    <property type="term" value="C:transcription regulator complex"/>
    <property type="evidence" value="ECO:0007669"/>
    <property type="project" value="TreeGrafter"/>
</dbReference>
<keyword evidence="16" id="KW-1185">Reference proteome</keyword>
<evidence type="ECO:0000256" key="4">
    <source>
        <dbReference type="ARBA" id="ARBA00022723"/>
    </source>
</evidence>
<dbReference type="GO" id="GO:0008270">
    <property type="term" value="F:zinc ion binding"/>
    <property type="evidence" value="ECO:0007669"/>
    <property type="project" value="UniProtKB-KW"/>
</dbReference>
<dbReference type="InterPro" id="IPR013178">
    <property type="entry name" value="Histone_AcTrfase_Rtt109/CBP"/>
</dbReference>
<dbReference type="SMART" id="SM01250">
    <property type="entry name" value="KAT11"/>
    <property type="match status" value="1"/>
</dbReference>
<keyword evidence="15" id="KW-0012">Acyltransferase</keyword>
<feature type="compositionally biased region" description="Polar residues" evidence="11">
    <location>
        <begin position="1212"/>
        <end position="1242"/>
    </location>
</feature>
<dbReference type="SMART" id="SM00551">
    <property type="entry name" value="ZnF_TAZ"/>
    <property type="match status" value="1"/>
</dbReference>
<evidence type="ECO:0000259" key="13">
    <source>
        <dbReference type="PROSITE" id="PS50134"/>
    </source>
</evidence>
<dbReference type="Gramene" id="PRQ53158">
    <property type="protein sequence ID" value="PRQ53158"/>
    <property type="gene ID" value="RchiOBHm_Chr2g0163411"/>
</dbReference>
<dbReference type="GO" id="GO:0005634">
    <property type="term" value="C:nucleus"/>
    <property type="evidence" value="ECO:0007669"/>
    <property type="project" value="UniProtKB-SubCell"/>
</dbReference>
<dbReference type="PANTHER" id="PTHR13808">
    <property type="entry name" value="CBP/P300-RELATED"/>
    <property type="match status" value="1"/>
</dbReference>
<protein>
    <recommendedName>
        <fullName evidence="2">histone acetyltransferase</fullName>
        <ecNumber evidence="2">2.3.1.48</ecNumber>
    </recommendedName>
</protein>
<dbReference type="PROSITE" id="PS51727">
    <property type="entry name" value="CBP_P300_HAT"/>
    <property type="match status" value="1"/>
</dbReference>
<keyword evidence="8" id="KW-0804">Transcription</keyword>
<dbReference type="Pfam" id="PF02135">
    <property type="entry name" value="zf-TAZ"/>
    <property type="match status" value="1"/>
</dbReference>
<evidence type="ECO:0000259" key="14">
    <source>
        <dbReference type="PROSITE" id="PS51727"/>
    </source>
</evidence>
<proteinExistence type="predicted"/>
<evidence type="ECO:0000256" key="9">
    <source>
        <dbReference type="ARBA" id="ARBA00023242"/>
    </source>
</evidence>
<dbReference type="Pfam" id="PF08214">
    <property type="entry name" value="HAT_KAT11"/>
    <property type="match status" value="1"/>
</dbReference>
<dbReference type="EC" id="2.3.1.48" evidence="2"/>
<dbReference type="STRING" id="74649.A0A2P6S399"/>
<dbReference type="InterPro" id="IPR011011">
    <property type="entry name" value="Znf_FYVE_PHD"/>
</dbReference>
<keyword evidence="3 15" id="KW-0808">Transferase</keyword>
<dbReference type="SUPFAM" id="SSF57933">
    <property type="entry name" value="TAZ domain"/>
    <property type="match status" value="1"/>
</dbReference>
<dbReference type="InterPro" id="IPR035898">
    <property type="entry name" value="TAZ_dom_sf"/>
</dbReference>
<dbReference type="PROSITE" id="PS01359">
    <property type="entry name" value="ZF_PHD_1"/>
    <property type="match status" value="1"/>
</dbReference>
<evidence type="ECO:0000256" key="11">
    <source>
        <dbReference type="SAM" id="MobiDB-lite"/>
    </source>
</evidence>
<dbReference type="GO" id="GO:0004402">
    <property type="term" value="F:histone acetyltransferase activity"/>
    <property type="evidence" value="ECO:0007669"/>
    <property type="project" value="InterPro"/>
</dbReference>
<evidence type="ECO:0000256" key="6">
    <source>
        <dbReference type="ARBA" id="ARBA00022833"/>
    </source>
</evidence>
<feature type="region of interest" description="Disordered" evidence="11">
    <location>
        <begin position="355"/>
        <end position="392"/>
    </location>
</feature>
<evidence type="ECO:0000256" key="7">
    <source>
        <dbReference type="ARBA" id="ARBA00023015"/>
    </source>
</evidence>
<name>A0A2P6S399_ROSCH</name>
<dbReference type="CDD" id="cd15614">
    <property type="entry name" value="PHD_HAC_like"/>
    <property type="match status" value="1"/>
</dbReference>